<feature type="compositionally biased region" description="Polar residues" evidence="1">
    <location>
        <begin position="359"/>
        <end position="375"/>
    </location>
</feature>
<dbReference type="OrthoDB" id="3358078at2759"/>
<feature type="non-terminal residue" evidence="2">
    <location>
        <position position="503"/>
    </location>
</feature>
<organism evidence="2 3">
    <name type="scientific">Candolleomyces eurysporus</name>
    <dbReference type="NCBI Taxonomy" id="2828524"/>
    <lineage>
        <taxon>Eukaryota</taxon>
        <taxon>Fungi</taxon>
        <taxon>Dikarya</taxon>
        <taxon>Basidiomycota</taxon>
        <taxon>Agaricomycotina</taxon>
        <taxon>Agaricomycetes</taxon>
        <taxon>Agaricomycetidae</taxon>
        <taxon>Agaricales</taxon>
        <taxon>Agaricineae</taxon>
        <taxon>Psathyrellaceae</taxon>
        <taxon>Candolleomyces</taxon>
    </lineage>
</organism>
<sequence length="503" mass="53990">MGDYRPRHEADELGGREARIRTHRSTYSLAQDGDPSVVRQSRELSLNRPERDQLPPLKAPIPHSTALPAAKAIPQHLQERYLTASPIGVNRQSTPAPGSAEHSRLMVESMALFESTVAKLPPGVTGVSSLGSLPSGSTLVRNAQVLAGAAERVNELMRAGTTRALEEQINAEVEGTDSASGQEMLEVWRQVGGEYREGLRASDELVRALTSFLMDTGSILRKLASAPAISEIGSPAVHARSISLDEEAHRSQPRLGDGSDGGSGRESRSGWETSVREREREETLKKLAGVSSGRESSLSLARAPALTALRDRERLGYETPSPASSSRPLPSTGSGNPVRRLFTPREPLRPLDAEDQRSNDPQPSTLQPSDSQRTLQAEQPSSASSAALSDIQQQAIDDERRRGGDQQQQETPASSSNVFKTPARPTASSLARVKSVSEGAQRRTIGTRTPRASLDGEASGAVDSPSVTKTSTAHAADRSAVLTALPGARREKRRTVTDIFPQQ</sequence>
<feature type="compositionally biased region" description="Low complexity" evidence="1">
    <location>
        <begin position="376"/>
        <end position="395"/>
    </location>
</feature>
<dbReference type="Proteomes" id="UP001140091">
    <property type="component" value="Unassembled WGS sequence"/>
</dbReference>
<evidence type="ECO:0000313" key="2">
    <source>
        <dbReference type="EMBL" id="KAJ2926616.1"/>
    </source>
</evidence>
<comment type="caution">
    <text evidence="2">The sequence shown here is derived from an EMBL/GenBank/DDBJ whole genome shotgun (WGS) entry which is preliminary data.</text>
</comment>
<feature type="compositionally biased region" description="Basic and acidic residues" evidence="1">
    <location>
        <begin position="263"/>
        <end position="285"/>
    </location>
</feature>
<evidence type="ECO:0000256" key="1">
    <source>
        <dbReference type="SAM" id="MobiDB-lite"/>
    </source>
</evidence>
<accession>A0A9W8MDJ9</accession>
<name>A0A9W8MDJ9_9AGAR</name>
<feature type="region of interest" description="Disordered" evidence="1">
    <location>
        <begin position="245"/>
        <end position="503"/>
    </location>
</feature>
<reference evidence="2" key="1">
    <citation type="submission" date="2022-06" db="EMBL/GenBank/DDBJ databases">
        <title>Genome Sequence of Candolleomyces eurysporus.</title>
        <authorList>
            <person name="Buettner E."/>
        </authorList>
    </citation>
    <scope>NUCLEOTIDE SEQUENCE</scope>
    <source>
        <strain evidence="2">VTCC 930004</strain>
    </source>
</reference>
<dbReference type="AlphaFoldDB" id="A0A9W8MDJ9"/>
<dbReference type="EMBL" id="JANBPK010001052">
    <property type="protein sequence ID" value="KAJ2926616.1"/>
    <property type="molecule type" value="Genomic_DNA"/>
</dbReference>
<proteinExistence type="predicted"/>
<evidence type="ECO:0000313" key="3">
    <source>
        <dbReference type="Proteomes" id="UP001140091"/>
    </source>
</evidence>
<feature type="compositionally biased region" description="Basic and acidic residues" evidence="1">
    <location>
        <begin position="1"/>
        <end position="20"/>
    </location>
</feature>
<feature type="compositionally biased region" description="Basic and acidic residues" evidence="1">
    <location>
        <begin position="346"/>
        <end position="358"/>
    </location>
</feature>
<feature type="compositionally biased region" description="Low complexity" evidence="1">
    <location>
        <begin position="320"/>
        <end position="331"/>
    </location>
</feature>
<feature type="region of interest" description="Disordered" evidence="1">
    <location>
        <begin position="1"/>
        <end position="63"/>
    </location>
</feature>
<gene>
    <name evidence="2" type="ORF">H1R20_g10472</name>
</gene>
<keyword evidence="3" id="KW-1185">Reference proteome</keyword>
<protein>
    <submittedName>
        <fullName evidence="2">Uncharacterized protein</fullName>
    </submittedName>
</protein>